<dbReference type="GO" id="GO:0005643">
    <property type="term" value="C:nuclear pore"/>
    <property type="evidence" value="ECO:0007669"/>
    <property type="project" value="TreeGrafter"/>
</dbReference>
<evidence type="ECO:0000256" key="3">
    <source>
        <dbReference type="ARBA" id="ARBA00009466"/>
    </source>
</evidence>
<evidence type="ECO:0000256" key="5">
    <source>
        <dbReference type="ARBA" id="ARBA00022490"/>
    </source>
</evidence>
<dbReference type="GO" id="GO:0005049">
    <property type="term" value="F:nuclear export signal receptor activity"/>
    <property type="evidence" value="ECO:0007669"/>
    <property type="project" value="InterPro"/>
</dbReference>
<dbReference type="STRING" id="10195.A0A3M7RFL1"/>
<keyword evidence="4" id="KW-0813">Transport</keyword>
<evidence type="ECO:0000256" key="2">
    <source>
        <dbReference type="ARBA" id="ARBA00004496"/>
    </source>
</evidence>
<dbReference type="PANTHER" id="PTHR12596:SF1">
    <property type="entry name" value="EXPORTIN-4"/>
    <property type="match status" value="1"/>
</dbReference>
<evidence type="ECO:0000256" key="7">
    <source>
        <dbReference type="ARBA" id="ARBA00023242"/>
    </source>
</evidence>
<evidence type="ECO:0000256" key="6">
    <source>
        <dbReference type="ARBA" id="ARBA00022927"/>
    </source>
</evidence>
<feature type="non-terminal residue" evidence="8">
    <location>
        <position position="1"/>
    </location>
</feature>
<proteinExistence type="inferred from homology"/>
<dbReference type="Proteomes" id="UP000276133">
    <property type="component" value="Unassembled WGS sequence"/>
</dbReference>
<evidence type="ECO:0000313" key="8">
    <source>
        <dbReference type="EMBL" id="RNA22307.1"/>
    </source>
</evidence>
<dbReference type="AlphaFoldDB" id="A0A3M7RFL1"/>
<keyword evidence="7" id="KW-0539">Nucleus</keyword>
<protein>
    <submittedName>
        <fullName evidence="8">Exportin-4</fullName>
    </submittedName>
</protein>
<accession>A0A3M7RFL1</accession>
<dbReference type="OrthoDB" id="5548448at2759"/>
<reference evidence="8 9" key="1">
    <citation type="journal article" date="2018" name="Sci. Rep.">
        <title>Genomic signatures of local adaptation to the degree of environmental predictability in rotifers.</title>
        <authorList>
            <person name="Franch-Gras L."/>
            <person name="Hahn C."/>
            <person name="Garcia-Roger E.M."/>
            <person name="Carmona M.J."/>
            <person name="Serra M."/>
            <person name="Gomez A."/>
        </authorList>
    </citation>
    <scope>NUCLEOTIDE SEQUENCE [LARGE SCALE GENOMIC DNA]</scope>
    <source>
        <strain evidence="8">HYR1</strain>
    </source>
</reference>
<dbReference type="PANTHER" id="PTHR12596">
    <property type="entry name" value="EXPORTIN 4,7-RELATED"/>
    <property type="match status" value="1"/>
</dbReference>
<organism evidence="8 9">
    <name type="scientific">Brachionus plicatilis</name>
    <name type="common">Marine rotifer</name>
    <name type="synonym">Brachionus muelleri</name>
    <dbReference type="NCBI Taxonomy" id="10195"/>
    <lineage>
        <taxon>Eukaryota</taxon>
        <taxon>Metazoa</taxon>
        <taxon>Spiralia</taxon>
        <taxon>Gnathifera</taxon>
        <taxon>Rotifera</taxon>
        <taxon>Eurotatoria</taxon>
        <taxon>Monogononta</taxon>
        <taxon>Pseudotrocha</taxon>
        <taxon>Ploima</taxon>
        <taxon>Brachionidae</taxon>
        <taxon>Brachionus</taxon>
    </lineage>
</organism>
<comment type="subcellular location">
    <subcellularLocation>
        <location evidence="2">Cytoplasm</location>
    </subcellularLocation>
    <subcellularLocation>
        <location evidence="1">Nucleus</location>
    </subcellularLocation>
</comment>
<comment type="caution">
    <text evidence="8">The sequence shown here is derived from an EMBL/GenBank/DDBJ whole genome shotgun (WGS) entry which is preliminary data.</text>
</comment>
<dbReference type="InterPro" id="IPR044189">
    <property type="entry name" value="XPO4/7-like"/>
</dbReference>
<gene>
    <name evidence="8" type="ORF">BpHYR1_004340</name>
</gene>
<comment type="similarity">
    <text evidence="3">Belongs to the exportin family.</text>
</comment>
<dbReference type="GO" id="GO:0006611">
    <property type="term" value="P:protein export from nucleus"/>
    <property type="evidence" value="ECO:0007669"/>
    <property type="project" value="TreeGrafter"/>
</dbReference>
<evidence type="ECO:0000256" key="4">
    <source>
        <dbReference type="ARBA" id="ARBA00022448"/>
    </source>
</evidence>
<evidence type="ECO:0000313" key="9">
    <source>
        <dbReference type="Proteomes" id="UP000276133"/>
    </source>
</evidence>
<evidence type="ECO:0000256" key="1">
    <source>
        <dbReference type="ARBA" id="ARBA00004123"/>
    </source>
</evidence>
<dbReference type="EMBL" id="REGN01003490">
    <property type="protein sequence ID" value="RNA22307.1"/>
    <property type="molecule type" value="Genomic_DNA"/>
</dbReference>
<keyword evidence="9" id="KW-1185">Reference proteome</keyword>
<sequence length="531" mass="61033">LIAEKYEQMTGILKQIYQYQLSNRQIEQQFEQHLTKLSEDIHWLLLINGFVLFEISESEENKIPEKIMNYDASITTDVNNLTNLSNLLDQPTLVHNQVACPILNSINLSLIDAKVPDTFNPVISFAFTGMQLAELENHMFCLNMLQYLSPQVATTLVWFFKELCQSFLFMNESNYSFINPALHHFFGPDTQSASTILKFLIRKILINFYIWSSETTCTVQTAKLLIELSKNRSVAKHLMHDANYWSIGHVVIHSDQQPWKLLPTSVKKLAIKSLIISCLGQPNENIVNSVQALGSRFEALNSESSNFHSESKIKEVMSLIESLNGIIEATSHENLNFLIGLILPRLEQGVHLLDRYHNYGEIVELVLDMYNGVIEKILTQLNVSLIEHVSIKNKILECFLGLIQIFAKHNQRRQSIDVNIEEDYFNDLLLFLTLLNRLHNINYDNDENRFLPIEPSTNEQNSVIKVIDVILIGLEFLIPLMSKEILKFQTLAIEYFRLTSNISFNNSDKIFSRPIQLYNSLISSIQFGLTS</sequence>
<dbReference type="GO" id="GO:0005737">
    <property type="term" value="C:cytoplasm"/>
    <property type="evidence" value="ECO:0007669"/>
    <property type="project" value="UniProtKB-SubCell"/>
</dbReference>
<name>A0A3M7RFL1_BRAPC</name>
<keyword evidence="6" id="KW-0653">Protein transport</keyword>
<keyword evidence="5" id="KW-0963">Cytoplasm</keyword>